<organism evidence="1">
    <name type="scientific">marine metagenome</name>
    <dbReference type="NCBI Taxonomy" id="408172"/>
    <lineage>
        <taxon>unclassified sequences</taxon>
        <taxon>metagenomes</taxon>
        <taxon>ecological metagenomes</taxon>
    </lineage>
</organism>
<protein>
    <submittedName>
        <fullName evidence="1">Uncharacterized protein</fullName>
    </submittedName>
</protein>
<feature type="non-terminal residue" evidence="1">
    <location>
        <position position="35"/>
    </location>
</feature>
<proteinExistence type="predicted"/>
<sequence length="35" mass="4013">VAYGIETEIRGNTPEQKKDDVLSLIQDHVLWNAME</sequence>
<feature type="non-terminal residue" evidence="1">
    <location>
        <position position="1"/>
    </location>
</feature>
<gene>
    <name evidence="1" type="ORF">METZ01_LOCUS188889</name>
</gene>
<name>A0A382DCP2_9ZZZZ</name>
<evidence type="ECO:0000313" key="1">
    <source>
        <dbReference type="EMBL" id="SVB36035.1"/>
    </source>
</evidence>
<accession>A0A382DCP2</accession>
<dbReference type="AlphaFoldDB" id="A0A382DCP2"/>
<reference evidence="1" key="1">
    <citation type="submission" date="2018-05" db="EMBL/GenBank/DDBJ databases">
        <authorList>
            <person name="Lanie J.A."/>
            <person name="Ng W.-L."/>
            <person name="Kazmierczak K.M."/>
            <person name="Andrzejewski T.M."/>
            <person name="Davidsen T.M."/>
            <person name="Wayne K.J."/>
            <person name="Tettelin H."/>
            <person name="Glass J.I."/>
            <person name="Rusch D."/>
            <person name="Podicherti R."/>
            <person name="Tsui H.-C.T."/>
            <person name="Winkler M.E."/>
        </authorList>
    </citation>
    <scope>NUCLEOTIDE SEQUENCE</scope>
</reference>
<dbReference type="EMBL" id="UINC01038679">
    <property type="protein sequence ID" value="SVB36035.1"/>
    <property type="molecule type" value="Genomic_DNA"/>
</dbReference>